<accession>A0A833PLG1</accession>
<dbReference type="AlphaFoldDB" id="A0A833PLG1"/>
<gene>
    <name evidence="1" type="ORF">GAK29_00199</name>
</gene>
<comment type="caution">
    <text evidence="1">The sequence shown here is derived from an EMBL/GenBank/DDBJ whole genome shotgun (WGS) entry which is preliminary data.</text>
</comment>
<proteinExistence type="predicted"/>
<name>A0A833PLG1_ACIBZ</name>
<reference evidence="2" key="1">
    <citation type="journal article" date="2020" name="MBio">
        <title>Horizontal gene transfer to a defensive symbiont with a reduced genome amongst a multipartite beetle microbiome.</title>
        <authorList>
            <person name="Waterworth S.C."/>
            <person name="Florez L.V."/>
            <person name="Rees E.R."/>
            <person name="Hertweck C."/>
            <person name="Kaltenpoth M."/>
            <person name="Kwan J.C."/>
        </authorList>
    </citation>
    <scope>NUCLEOTIDE SEQUENCE [LARGE SCALE GENOMIC DNA]</scope>
</reference>
<protein>
    <submittedName>
        <fullName evidence="1">Uncharacterized protein</fullName>
    </submittedName>
</protein>
<organism evidence="1 2">
    <name type="scientific">Acinetobacter bereziniae</name>
    <name type="common">Acinetobacter genomosp. 10</name>
    <dbReference type="NCBI Taxonomy" id="106648"/>
    <lineage>
        <taxon>Bacteria</taxon>
        <taxon>Pseudomonadati</taxon>
        <taxon>Pseudomonadota</taxon>
        <taxon>Gammaproteobacteria</taxon>
        <taxon>Moraxellales</taxon>
        <taxon>Moraxellaceae</taxon>
        <taxon>Acinetobacter</taxon>
    </lineage>
</organism>
<evidence type="ECO:0000313" key="2">
    <source>
        <dbReference type="Proteomes" id="UP000490535"/>
    </source>
</evidence>
<sequence>MPLNPLCNKAASNYALVKDKYIQPYWDMDILIYDFKKIDIFNHIILDLPNSYPIYLIDPEIMVNFNKKLAKIDIYMP</sequence>
<dbReference type="Proteomes" id="UP000490535">
    <property type="component" value="Unassembled WGS sequence"/>
</dbReference>
<evidence type="ECO:0000313" key="1">
    <source>
        <dbReference type="EMBL" id="KAF1028319.1"/>
    </source>
</evidence>
<dbReference type="EMBL" id="WNDP01000002">
    <property type="protein sequence ID" value="KAF1028319.1"/>
    <property type="molecule type" value="Genomic_DNA"/>
</dbReference>